<gene>
    <name evidence="3" type="ORF">OJ997_01025</name>
</gene>
<dbReference type="Proteomes" id="UP001147653">
    <property type="component" value="Unassembled WGS sequence"/>
</dbReference>
<organism evidence="3 4">
    <name type="scientific">Solirubrobacter phytolaccae</name>
    <dbReference type="NCBI Taxonomy" id="1404360"/>
    <lineage>
        <taxon>Bacteria</taxon>
        <taxon>Bacillati</taxon>
        <taxon>Actinomycetota</taxon>
        <taxon>Thermoleophilia</taxon>
        <taxon>Solirubrobacterales</taxon>
        <taxon>Solirubrobacteraceae</taxon>
        <taxon>Solirubrobacter</taxon>
    </lineage>
</organism>
<proteinExistence type="predicted"/>
<sequence length="652" mass="66498">MALPMIAALAVAPATAHATIPTNLATGGVTASGSALTIGVSGASGTDGAIQAGFTNASEPLFWGVDTTSMNDQTAAYFSLNTPSGLYSPQPYTMDNQPFTQLSAPVKTGTGTAGDPFVITSRFRATADLDITQTVTHVSGTTRLTAAWAIHNSAGSSVNMQVFEGADLYVNGNDNGTGTSSGSQPNRMIGSVASDGSVAYLVEQASKPWSHFYSGMNSQFYETSSDSSYGYLSDTIDPTLQDSGMAVEWDDTLAAGATKTYTVQWYFTAPPAPAAPVITSGAPAEGTTVQARTATPAFTYAPGNANLSVAYECQLDSGAWSACNNSRSLTGLADGSHTFSVRALNSAGVAGPATTRTWTVDGTAPGAPTIGSKPAVSTSANTANFTFTGEAGATFRCSFDGSPFTTCSSPINLAGLTDGSHTFAVKQTDAAGNAGTLADSYTWVIDSAVPAAPGNVSTPADSESTNATVTFTPANGTTAECSLDNGTWTACSSPVNVTGLAVGAHSLKIRQISGTGVVGTVATTSWTVKAPPAPPTTGTGGEDTPATPPTPTDDAPVVDDTPPAKPTWCISRRTIDITFKVPARIKATAIEVLVEGKRVNRLKKTARAAKISLVGMKGPGTVKVKINAVVGKKTVLLDTRTYKTCTPAGGDD</sequence>
<comment type="caution">
    <text evidence="3">The sequence shown here is derived from an EMBL/GenBank/DDBJ whole genome shotgun (WGS) entry which is preliminary data.</text>
</comment>
<evidence type="ECO:0000313" key="3">
    <source>
        <dbReference type="EMBL" id="MDA0178859.1"/>
    </source>
</evidence>
<evidence type="ECO:0000256" key="2">
    <source>
        <dbReference type="SAM" id="SignalP"/>
    </source>
</evidence>
<evidence type="ECO:0000256" key="1">
    <source>
        <dbReference type="SAM" id="MobiDB-lite"/>
    </source>
</evidence>
<dbReference type="RefSeq" id="WP_270023128.1">
    <property type="nucleotide sequence ID" value="NZ_JAPDDP010000002.1"/>
</dbReference>
<name>A0A9X3N3E7_9ACTN</name>
<dbReference type="PANTHER" id="PTHR34677">
    <property type="match status" value="1"/>
</dbReference>
<accession>A0A9X3N3E7</accession>
<dbReference type="PANTHER" id="PTHR34677:SF3">
    <property type="entry name" value="BACTERIAL IG-LIKE DOMAIN-CONTAINING PROTEIN"/>
    <property type="match status" value="1"/>
</dbReference>
<keyword evidence="4" id="KW-1185">Reference proteome</keyword>
<feature type="signal peptide" evidence="2">
    <location>
        <begin position="1"/>
        <end position="18"/>
    </location>
</feature>
<evidence type="ECO:0000313" key="4">
    <source>
        <dbReference type="Proteomes" id="UP001147653"/>
    </source>
</evidence>
<reference evidence="3" key="1">
    <citation type="submission" date="2022-10" db="EMBL/GenBank/DDBJ databases">
        <title>The WGS of Solirubrobacter phytolaccae KCTC 29190.</title>
        <authorList>
            <person name="Jiang Z."/>
        </authorList>
    </citation>
    <scope>NUCLEOTIDE SEQUENCE</scope>
    <source>
        <strain evidence="3">KCTC 29190</strain>
    </source>
</reference>
<dbReference type="AlphaFoldDB" id="A0A9X3N3E7"/>
<feature type="compositionally biased region" description="Low complexity" evidence="1">
    <location>
        <begin position="552"/>
        <end position="561"/>
    </location>
</feature>
<feature type="region of interest" description="Disordered" evidence="1">
    <location>
        <begin position="527"/>
        <end position="565"/>
    </location>
</feature>
<keyword evidence="2" id="KW-0732">Signal</keyword>
<dbReference type="EMBL" id="JAPDDP010000002">
    <property type="protein sequence ID" value="MDA0178859.1"/>
    <property type="molecule type" value="Genomic_DNA"/>
</dbReference>
<dbReference type="Gene3D" id="3.30.420.430">
    <property type="match status" value="2"/>
</dbReference>
<protein>
    <recommendedName>
        <fullName evidence="5">Ig-like domain-containing protein</fullName>
    </recommendedName>
</protein>
<feature type="chain" id="PRO_5040987572" description="Ig-like domain-containing protein" evidence="2">
    <location>
        <begin position="19"/>
        <end position="652"/>
    </location>
</feature>
<evidence type="ECO:0008006" key="5">
    <source>
        <dbReference type="Google" id="ProtNLM"/>
    </source>
</evidence>